<keyword evidence="6" id="KW-1185">Reference proteome</keyword>
<evidence type="ECO:0000256" key="2">
    <source>
        <dbReference type="ARBA" id="ARBA00022857"/>
    </source>
</evidence>
<dbReference type="AlphaFoldDB" id="A0A067Q137"/>
<dbReference type="GO" id="GO:0016491">
    <property type="term" value="F:oxidoreductase activity"/>
    <property type="evidence" value="ECO:0007669"/>
    <property type="project" value="UniProtKB-KW"/>
</dbReference>
<proteinExistence type="inferred from homology"/>
<protein>
    <recommendedName>
        <fullName evidence="4">NmrA-like domain-containing protein</fullName>
    </recommendedName>
</protein>
<dbReference type="STRING" id="933084.A0A067Q137"/>
<keyword evidence="3" id="KW-0560">Oxidoreductase</keyword>
<organism evidence="5 6">
    <name type="scientific">Jaapia argillacea MUCL 33604</name>
    <dbReference type="NCBI Taxonomy" id="933084"/>
    <lineage>
        <taxon>Eukaryota</taxon>
        <taxon>Fungi</taxon>
        <taxon>Dikarya</taxon>
        <taxon>Basidiomycota</taxon>
        <taxon>Agaricomycotina</taxon>
        <taxon>Agaricomycetes</taxon>
        <taxon>Agaricomycetidae</taxon>
        <taxon>Jaapiales</taxon>
        <taxon>Jaapiaceae</taxon>
        <taxon>Jaapia</taxon>
    </lineage>
</organism>
<feature type="domain" description="NmrA-like" evidence="4">
    <location>
        <begin position="9"/>
        <end position="253"/>
    </location>
</feature>
<dbReference type="CDD" id="cd05259">
    <property type="entry name" value="PCBER_SDR_a"/>
    <property type="match status" value="1"/>
</dbReference>
<dbReference type="Gene3D" id="3.40.50.720">
    <property type="entry name" value="NAD(P)-binding Rossmann-like Domain"/>
    <property type="match status" value="1"/>
</dbReference>
<dbReference type="InterPro" id="IPR045312">
    <property type="entry name" value="PCBER-like"/>
</dbReference>
<evidence type="ECO:0000259" key="4">
    <source>
        <dbReference type="Pfam" id="PF05368"/>
    </source>
</evidence>
<comment type="similarity">
    <text evidence="1">Belongs to the NmrA-type oxidoreductase family. Isoflavone reductase subfamily.</text>
</comment>
<evidence type="ECO:0000313" key="6">
    <source>
        <dbReference type="Proteomes" id="UP000027265"/>
    </source>
</evidence>
<dbReference type="PANTHER" id="PTHR47706:SF4">
    <property type="entry name" value="NMRA-LIKE DOMAIN-CONTAINING PROTEIN"/>
    <property type="match status" value="1"/>
</dbReference>
<name>A0A067Q137_9AGAM</name>
<reference evidence="6" key="1">
    <citation type="journal article" date="2014" name="Proc. Natl. Acad. Sci. U.S.A.">
        <title>Extensive sampling of basidiomycete genomes demonstrates inadequacy of the white-rot/brown-rot paradigm for wood decay fungi.</title>
        <authorList>
            <person name="Riley R."/>
            <person name="Salamov A.A."/>
            <person name="Brown D.W."/>
            <person name="Nagy L.G."/>
            <person name="Floudas D."/>
            <person name="Held B.W."/>
            <person name="Levasseur A."/>
            <person name="Lombard V."/>
            <person name="Morin E."/>
            <person name="Otillar R."/>
            <person name="Lindquist E.A."/>
            <person name="Sun H."/>
            <person name="LaButti K.M."/>
            <person name="Schmutz J."/>
            <person name="Jabbour D."/>
            <person name="Luo H."/>
            <person name="Baker S.E."/>
            <person name="Pisabarro A.G."/>
            <person name="Walton J.D."/>
            <person name="Blanchette R.A."/>
            <person name="Henrissat B."/>
            <person name="Martin F."/>
            <person name="Cullen D."/>
            <person name="Hibbett D.S."/>
            <person name="Grigoriev I.V."/>
        </authorList>
    </citation>
    <scope>NUCLEOTIDE SEQUENCE [LARGE SCALE GENOMIC DNA]</scope>
    <source>
        <strain evidence="6">MUCL 33604</strain>
    </source>
</reference>
<dbReference type="InterPro" id="IPR008030">
    <property type="entry name" value="NmrA-like"/>
</dbReference>
<sequence length="291" mass="31501">MSGYKTFAIAGAGNIGAFIVEEYLKLKEGGILTSVIVLTRAASASSSSFAAKGAKIVTVDYDSPSSLEAALSGVDVVISTLGSNALGAQVPLVEAAKKAGVQLFVPSEFGVNTPGHTEGILGRKAAFYKMLEQLDLPYALYQVGFFSDTTFIPFFGWDLAKGAVTIYGEGNTPISWTSSRDIARFVAHSTTALPREKVEWRTFRIEADRKSLNEVVSEYQEKSGKKLSVTRVPRKDLQDGLEKNPQDLAKLIQLIWEQGGGVIGRPDELSNSEWPEWNQVGVIDTMLSTRA</sequence>
<keyword evidence="2" id="KW-0521">NADP</keyword>
<gene>
    <name evidence="5" type="ORF">JAAARDRAFT_35819</name>
</gene>
<accession>A0A067Q137</accession>
<evidence type="ECO:0000256" key="1">
    <source>
        <dbReference type="ARBA" id="ARBA00005725"/>
    </source>
</evidence>
<evidence type="ECO:0000313" key="5">
    <source>
        <dbReference type="EMBL" id="KDQ57212.1"/>
    </source>
</evidence>
<dbReference type="InterPro" id="IPR051609">
    <property type="entry name" value="NmrA/Isoflavone_reductase-like"/>
</dbReference>
<dbReference type="Proteomes" id="UP000027265">
    <property type="component" value="Unassembled WGS sequence"/>
</dbReference>
<dbReference type="EMBL" id="KL197720">
    <property type="protein sequence ID" value="KDQ57212.1"/>
    <property type="molecule type" value="Genomic_DNA"/>
</dbReference>
<dbReference type="HOGENOM" id="CLU_044876_6_1_1"/>
<evidence type="ECO:0000256" key="3">
    <source>
        <dbReference type="ARBA" id="ARBA00023002"/>
    </source>
</evidence>
<dbReference type="OrthoDB" id="9974981at2759"/>
<dbReference type="PANTHER" id="PTHR47706">
    <property type="entry name" value="NMRA-LIKE FAMILY PROTEIN"/>
    <property type="match status" value="1"/>
</dbReference>
<dbReference type="InterPro" id="IPR036291">
    <property type="entry name" value="NAD(P)-bd_dom_sf"/>
</dbReference>
<dbReference type="Gene3D" id="3.90.25.10">
    <property type="entry name" value="UDP-galactose 4-epimerase, domain 1"/>
    <property type="match status" value="1"/>
</dbReference>
<dbReference type="InParanoid" id="A0A067Q137"/>
<dbReference type="SUPFAM" id="SSF51735">
    <property type="entry name" value="NAD(P)-binding Rossmann-fold domains"/>
    <property type="match status" value="1"/>
</dbReference>
<dbReference type="Pfam" id="PF05368">
    <property type="entry name" value="NmrA"/>
    <property type="match status" value="1"/>
</dbReference>